<dbReference type="PANTHER" id="PTHR45947:SF3">
    <property type="entry name" value="SULFOQUINOVOSYL TRANSFERASE SQD2"/>
    <property type="match status" value="1"/>
</dbReference>
<accession>A0A972JIC1</accession>
<dbReference type="Pfam" id="PF13579">
    <property type="entry name" value="Glyco_trans_4_4"/>
    <property type="match status" value="1"/>
</dbReference>
<dbReference type="Pfam" id="PF00534">
    <property type="entry name" value="Glycos_transf_1"/>
    <property type="match status" value="1"/>
</dbReference>
<evidence type="ECO:0000313" key="4">
    <source>
        <dbReference type="Proteomes" id="UP000737113"/>
    </source>
</evidence>
<feature type="domain" description="Glycosyltransferase subfamily 4-like N-terminal" evidence="2">
    <location>
        <begin position="34"/>
        <end position="205"/>
    </location>
</feature>
<dbReference type="InterPro" id="IPR001296">
    <property type="entry name" value="Glyco_trans_1"/>
</dbReference>
<evidence type="ECO:0000259" key="2">
    <source>
        <dbReference type="Pfam" id="PF13579"/>
    </source>
</evidence>
<dbReference type="Gene3D" id="3.40.50.2000">
    <property type="entry name" value="Glycogen Phosphorylase B"/>
    <property type="match status" value="2"/>
</dbReference>
<dbReference type="InterPro" id="IPR050194">
    <property type="entry name" value="Glycosyltransferase_grp1"/>
</dbReference>
<keyword evidence="4" id="KW-1185">Reference proteome</keyword>
<sequence length="422" mass="46026">MTQARAGGHGGHDKRRVLCVTSNYPRWEGDSTTPFVQHLAQDLLALGWEVDVLAPHAPSAASREQLNGISVDRFHYLWPERLETVCYQGGALLNLQKNKLNYLKLPALVFFQWTAIVKRLLSGHYDLLHSHWILPQGFTGVLAARPFNLPHVVTVHGSDAFALKGELLSKFKAFSLMGADAVTVNSSATRQQVLAIAPELTALSLIPMGIALNQPNPDRVAQLRQQFRGDQGPLLIYVGRLVEQKGIGDLLRAVALLSQTLTDCRLLILGEGPWRDALVSLADRLGISQRVSFIGWVEPSDVPNYLAAADIFVGPSKQMPDGSTEAQGLSFIEAMQAGTPVIATDVGGIGDTVKHEETGLLVPQDDPGAIAGSVLRLLSEPQLADKLIFQAKQATKHYTREATAVQFAQLFDAMLHHKSHRS</sequence>
<dbReference type="CDD" id="cd03801">
    <property type="entry name" value="GT4_PimA-like"/>
    <property type="match status" value="1"/>
</dbReference>
<dbReference type="Proteomes" id="UP000737113">
    <property type="component" value="Unassembled WGS sequence"/>
</dbReference>
<gene>
    <name evidence="3" type="ORF">HC757_06675</name>
</gene>
<evidence type="ECO:0000259" key="1">
    <source>
        <dbReference type="Pfam" id="PF00534"/>
    </source>
</evidence>
<dbReference type="PANTHER" id="PTHR45947">
    <property type="entry name" value="SULFOQUINOVOSYL TRANSFERASE SQD2"/>
    <property type="match status" value="1"/>
</dbReference>
<name>A0A972JIC1_9GAMM</name>
<organism evidence="3 4">
    <name type="scientific">Shewanella salipaludis</name>
    <dbReference type="NCBI Taxonomy" id="2723052"/>
    <lineage>
        <taxon>Bacteria</taxon>
        <taxon>Pseudomonadati</taxon>
        <taxon>Pseudomonadota</taxon>
        <taxon>Gammaproteobacteria</taxon>
        <taxon>Alteromonadales</taxon>
        <taxon>Shewanellaceae</taxon>
        <taxon>Shewanella</taxon>
    </lineage>
</organism>
<dbReference type="GO" id="GO:0016757">
    <property type="term" value="F:glycosyltransferase activity"/>
    <property type="evidence" value="ECO:0007669"/>
    <property type="project" value="InterPro"/>
</dbReference>
<evidence type="ECO:0000313" key="3">
    <source>
        <dbReference type="EMBL" id="NMH64853.1"/>
    </source>
</evidence>
<reference evidence="3" key="1">
    <citation type="submission" date="2020-04" db="EMBL/GenBank/DDBJ databases">
        <title>Description of Shewanella salipaludis sp. nov., isolated from a salt marsh.</title>
        <authorList>
            <person name="Park S."/>
            <person name="Yoon J.-H."/>
        </authorList>
    </citation>
    <scope>NUCLEOTIDE SEQUENCE</scope>
    <source>
        <strain evidence="3">SHSM-M6</strain>
    </source>
</reference>
<feature type="domain" description="Glycosyl transferase family 1" evidence="1">
    <location>
        <begin position="225"/>
        <end position="393"/>
    </location>
</feature>
<dbReference type="SUPFAM" id="SSF53756">
    <property type="entry name" value="UDP-Glycosyltransferase/glycogen phosphorylase"/>
    <property type="match status" value="1"/>
</dbReference>
<dbReference type="RefSeq" id="WP_169563530.1">
    <property type="nucleotide sequence ID" value="NZ_JAAXYH010000003.1"/>
</dbReference>
<protein>
    <submittedName>
        <fullName evidence="3">Glycosyltransferase family 4 protein</fullName>
    </submittedName>
</protein>
<dbReference type="InterPro" id="IPR028098">
    <property type="entry name" value="Glyco_trans_4-like_N"/>
</dbReference>
<dbReference type="EMBL" id="JAAXYH010000003">
    <property type="protein sequence ID" value="NMH64853.1"/>
    <property type="molecule type" value="Genomic_DNA"/>
</dbReference>
<comment type="caution">
    <text evidence="3">The sequence shown here is derived from an EMBL/GenBank/DDBJ whole genome shotgun (WGS) entry which is preliminary data.</text>
</comment>
<proteinExistence type="predicted"/>
<dbReference type="AlphaFoldDB" id="A0A972JIC1"/>